<evidence type="ECO:0000256" key="3">
    <source>
        <dbReference type="ARBA" id="ARBA00023034"/>
    </source>
</evidence>
<keyword evidence="8" id="KW-1185">Reference proteome</keyword>
<evidence type="ECO:0000259" key="5">
    <source>
        <dbReference type="Pfam" id="PF10392"/>
    </source>
</evidence>
<dbReference type="InterPro" id="IPR048485">
    <property type="entry name" value="COG5_helical"/>
</dbReference>
<dbReference type="AlphaFoldDB" id="A0ABD0JNE2"/>
<proteinExistence type="predicted"/>
<gene>
    <name evidence="7" type="ORF">BaRGS_00032439</name>
</gene>
<protein>
    <recommendedName>
        <fullName evidence="2">Conserved oligomeric Golgi complex subunit 5</fullName>
    </recommendedName>
</protein>
<comment type="subcellular location">
    <subcellularLocation>
        <location evidence="1">Golgi apparatus membrane</location>
        <topology evidence="1">Peripheral membrane protein</topology>
    </subcellularLocation>
</comment>
<organism evidence="7 8">
    <name type="scientific">Batillaria attramentaria</name>
    <dbReference type="NCBI Taxonomy" id="370345"/>
    <lineage>
        <taxon>Eukaryota</taxon>
        <taxon>Metazoa</taxon>
        <taxon>Spiralia</taxon>
        <taxon>Lophotrochozoa</taxon>
        <taxon>Mollusca</taxon>
        <taxon>Gastropoda</taxon>
        <taxon>Caenogastropoda</taxon>
        <taxon>Sorbeoconcha</taxon>
        <taxon>Cerithioidea</taxon>
        <taxon>Batillariidae</taxon>
        <taxon>Batillaria</taxon>
    </lineage>
</organism>
<comment type="caution">
    <text evidence="7">The sequence shown here is derived from an EMBL/GenBank/DDBJ whole genome shotgun (WGS) entry which is preliminary data.</text>
</comment>
<keyword evidence="4" id="KW-0472">Membrane</keyword>
<feature type="domain" description="Conserved oligomeric Golgi complex subunit 5 helical" evidence="6">
    <location>
        <begin position="170"/>
        <end position="378"/>
    </location>
</feature>
<dbReference type="InterPro" id="IPR019465">
    <property type="entry name" value="Cog5"/>
</dbReference>
<reference evidence="7 8" key="1">
    <citation type="journal article" date="2023" name="Sci. Data">
        <title>Genome assembly of the Korean intertidal mud-creeper Batillaria attramentaria.</title>
        <authorList>
            <person name="Patra A.K."/>
            <person name="Ho P.T."/>
            <person name="Jun S."/>
            <person name="Lee S.J."/>
            <person name="Kim Y."/>
            <person name="Won Y.J."/>
        </authorList>
    </citation>
    <scope>NUCLEOTIDE SEQUENCE [LARGE SCALE GENOMIC DNA]</scope>
    <source>
        <strain evidence="7">Wonlab-2016</strain>
    </source>
</reference>
<dbReference type="PANTHER" id="PTHR13228">
    <property type="entry name" value="CONSERVED OLIGOMERIC GOLGI COMPLEX COMPONENT 5"/>
    <property type="match status" value="1"/>
</dbReference>
<dbReference type="PANTHER" id="PTHR13228:SF3">
    <property type="entry name" value="CONSERVED OLIGOMERIC GOLGI COMPLEX SUBUNIT 5"/>
    <property type="match status" value="1"/>
</dbReference>
<dbReference type="EMBL" id="JACVVK020000379">
    <property type="protein sequence ID" value="KAK7476321.1"/>
    <property type="molecule type" value="Genomic_DNA"/>
</dbReference>
<sequence length="811" mass="90846">MADDDVWHLINNDEAFRQFLSDDFDVKDHANKVIQGMAITQQLGKLAEGISLLDKEIHTQIVSHHEDLLSQATSVETLEGVLQMMQTRTQSLLSAMDRIRAKVAEPYTKILARTTQLRHLHETCDLLRRIIRIMYLTKRLRTQLQGGAREITKAAQSLNELDYVCEGVDLSGVEVIEADRRFIKQAHKDVELQAQKMLEQGMETQNQTQVATSLQVFHNLGVLATVVDRVVNSCYDALHRSVRSCLDVTALSQQQSFGTAKGGPGRAAMPAPGNTAAMRACLWTNMEKLMDSIYSACSQIQHLQKVLAKKRDPVTHVCFIDELAKHRQGSVNIIQEFWENITRMLTREFKDASESSSFLKQAFEGEYPKLLRLYSDLWRRLQQFSLTVSVTPSAGASEIVPLEEGGKEEDIFVPSEKAQYTYDSEKALRDSLGDFENAYLSRSLSRLFDPINLVFTSSTCDPPTTEEVENIVKTISSELHVSSVDTKLSITIAKNVSKTIQLFCVKSEQLLCTDGEASQVIGPATPGQTRNAATVNTLFHFHQAVTKVLGGLNSFPGEARASVEMSLEKVVQLMGAAITPLLSSLSDALEAIILTMHQEDFSGPAPTGNQADAPCSLFMKELQGFVTRCQTDYISQFHCRDFIMDNLLPVARRSVALFVRHASLIRPLGEGGKLRLAADFAQMEMAISPFCRRVADLGRDYRILRAFRPLLFQTVEHVAHSPALGEIIPYSTALHFLFARAPPELRSPHQVSDWSVSRYSQWLDDHPEEADRLKFIKGALEAYAKLVRQRQSKEYAPVYPIMLELLQKGLQ</sequence>
<evidence type="ECO:0000256" key="4">
    <source>
        <dbReference type="ARBA" id="ARBA00023136"/>
    </source>
</evidence>
<accession>A0ABD0JNE2</accession>
<name>A0ABD0JNE2_9CAEN</name>
<dbReference type="InterPro" id="IPR049176">
    <property type="entry name" value="COG5_N"/>
</dbReference>
<dbReference type="Proteomes" id="UP001519460">
    <property type="component" value="Unassembled WGS sequence"/>
</dbReference>
<evidence type="ECO:0000256" key="2">
    <source>
        <dbReference type="ARBA" id="ARBA00020974"/>
    </source>
</evidence>
<evidence type="ECO:0000313" key="8">
    <source>
        <dbReference type="Proteomes" id="UP001519460"/>
    </source>
</evidence>
<keyword evidence="3" id="KW-0333">Golgi apparatus</keyword>
<dbReference type="Pfam" id="PF20649">
    <property type="entry name" value="COG5_C"/>
    <property type="match status" value="1"/>
</dbReference>
<dbReference type="GO" id="GO:0000139">
    <property type="term" value="C:Golgi membrane"/>
    <property type="evidence" value="ECO:0007669"/>
    <property type="project" value="UniProtKB-SubCell"/>
</dbReference>
<evidence type="ECO:0000256" key="1">
    <source>
        <dbReference type="ARBA" id="ARBA00004395"/>
    </source>
</evidence>
<dbReference type="Pfam" id="PF10392">
    <property type="entry name" value="COG5_N"/>
    <property type="match status" value="1"/>
</dbReference>
<evidence type="ECO:0000259" key="6">
    <source>
        <dbReference type="Pfam" id="PF20649"/>
    </source>
</evidence>
<feature type="domain" description="Conserved oligomeric Golgi complex subunit 5 N-terminal" evidence="5">
    <location>
        <begin position="18"/>
        <end position="140"/>
    </location>
</feature>
<evidence type="ECO:0000313" key="7">
    <source>
        <dbReference type="EMBL" id="KAK7476321.1"/>
    </source>
</evidence>